<dbReference type="InterPro" id="IPR029787">
    <property type="entry name" value="Nucleotide_cyclase"/>
</dbReference>
<dbReference type="PANTHER" id="PTHR45138:SF9">
    <property type="entry name" value="DIGUANYLATE CYCLASE DGCM-RELATED"/>
    <property type="match status" value="1"/>
</dbReference>
<dbReference type="InterPro" id="IPR029151">
    <property type="entry name" value="Sensor-like_sf"/>
</dbReference>
<proteinExistence type="predicted"/>
<sequence length="521" mass="57284">MNHPTTLNNAPTSTPRKLSLTWLAMGFVVFVCISLIFIDGWRSWTARHNQLHETEVSTTNMARAIAQHADDTIKAADTALLGIDEQIQADGTEPAALERLHNLLVRKTAELPQLKGLFVYDENGNWLVNSLPSTPANINNADRDYFIYHRTHQDKNAYIGSPIRSRSSGIWIMTLSRRLNHADGSFAGVALATIDIDYFNRFYDSFNIGQAGAIVLVSNNGTMLTRRPLLPDSIGKNMQSTTVFKESASHASGTFTVKSAQDGVKRLNGFRRLDKYPLFVSAAVSEDEVLADWLTDTYLHSAGVGLLVIALGAIGFYLIGQMKLRLNAEAEVIRARDAMIVLNKTLERLSLQDALTELANRRNFDITLEEEFSRAIRNASSLALIMIDVDHFKQYNDLYGHAAGDECLRKISQAVKSCQNRAGDLTARYGGEELAVILPTTDVEGALLIAERIRTAIHSLGISHAGNEAGIVTVSAGVEAIIPVRDLNKPVELIEAADNALYAAKKSGRDRVCSNFNMVDV</sequence>
<evidence type="ECO:0000259" key="4">
    <source>
        <dbReference type="PROSITE" id="PS50887"/>
    </source>
</evidence>
<dbReference type="Gene3D" id="3.30.70.270">
    <property type="match status" value="1"/>
</dbReference>
<dbReference type="EC" id="2.7.7.65" evidence="1"/>
<dbReference type="Pfam" id="PF22588">
    <property type="entry name" value="dCache_1_like"/>
    <property type="match status" value="1"/>
</dbReference>
<feature type="domain" description="GGDEF" evidence="4">
    <location>
        <begin position="380"/>
        <end position="517"/>
    </location>
</feature>
<dbReference type="Pfam" id="PF00990">
    <property type="entry name" value="GGDEF"/>
    <property type="match status" value="1"/>
</dbReference>
<dbReference type="EMBL" id="JACOGF010000005">
    <property type="protein sequence ID" value="MBC3918108.1"/>
    <property type="molecule type" value="Genomic_DNA"/>
</dbReference>
<keyword evidence="3" id="KW-1133">Transmembrane helix</keyword>
<dbReference type="CDD" id="cd12915">
    <property type="entry name" value="PDC2_DGC_like"/>
    <property type="match status" value="1"/>
</dbReference>
<dbReference type="SMART" id="SM00267">
    <property type="entry name" value="GGDEF"/>
    <property type="match status" value="1"/>
</dbReference>
<keyword evidence="3" id="KW-0812">Transmembrane</keyword>
<comment type="caution">
    <text evidence="5">The sequence shown here is derived from an EMBL/GenBank/DDBJ whole genome shotgun (WGS) entry which is preliminary data.</text>
</comment>
<name>A0ABR6ZQK8_9BURK</name>
<feature type="transmembrane region" description="Helical" evidence="3">
    <location>
        <begin position="298"/>
        <end position="319"/>
    </location>
</feature>
<dbReference type="InterPro" id="IPR054327">
    <property type="entry name" value="His-kinase-like_sensor"/>
</dbReference>
<evidence type="ECO:0000313" key="5">
    <source>
        <dbReference type="EMBL" id="MBC3918108.1"/>
    </source>
</evidence>
<dbReference type="Proteomes" id="UP000650424">
    <property type="component" value="Unassembled WGS sequence"/>
</dbReference>
<dbReference type="CDD" id="cd01949">
    <property type="entry name" value="GGDEF"/>
    <property type="match status" value="1"/>
</dbReference>
<evidence type="ECO:0000313" key="6">
    <source>
        <dbReference type="Proteomes" id="UP000650424"/>
    </source>
</evidence>
<evidence type="ECO:0000256" key="2">
    <source>
        <dbReference type="ARBA" id="ARBA00034247"/>
    </source>
</evidence>
<dbReference type="SUPFAM" id="SSF55073">
    <property type="entry name" value="Nucleotide cyclase"/>
    <property type="match status" value="1"/>
</dbReference>
<organism evidence="5 6">
    <name type="scientific">Undibacterium hunanense</name>
    <dbReference type="NCBI Taxonomy" id="2762292"/>
    <lineage>
        <taxon>Bacteria</taxon>
        <taxon>Pseudomonadati</taxon>
        <taxon>Pseudomonadota</taxon>
        <taxon>Betaproteobacteria</taxon>
        <taxon>Burkholderiales</taxon>
        <taxon>Oxalobacteraceae</taxon>
        <taxon>Undibacterium</taxon>
    </lineage>
</organism>
<reference evidence="5 6" key="1">
    <citation type="submission" date="2020-08" db="EMBL/GenBank/DDBJ databases">
        <title>Novel species isolated from subtropical streams in China.</title>
        <authorList>
            <person name="Lu H."/>
        </authorList>
    </citation>
    <scope>NUCLEOTIDE SEQUENCE [LARGE SCALE GENOMIC DNA]</scope>
    <source>
        <strain evidence="5 6">CY18W</strain>
    </source>
</reference>
<evidence type="ECO:0000256" key="1">
    <source>
        <dbReference type="ARBA" id="ARBA00012528"/>
    </source>
</evidence>
<dbReference type="InterPro" id="IPR000160">
    <property type="entry name" value="GGDEF_dom"/>
</dbReference>
<keyword evidence="3" id="KW-0472">Membrane</keyword>
<dbReference type="NCBIfam" id="TIGR00254">
    <property type="entry name" value="GGDEF"/>
    <property type="match status" value="1"/>
</dbReference>
<accession>A0ABR6ZQK8</accession>
<dbReference type="PROSITE" id="PS50887">
    <property type="entry name" value="GGDEF"/>
    <property type="match status" value="1"/>
</dbReference>
<dbReference type="InterPro" id="IPR043128">
    <property type="entry name" value="Rev_trsase/Diguanyl_cyclase"/>
</dbReference>
<evidence type="ECO:0000256" key="3">
    <source>
        <dbReference type="SAM" id="Phobius"/>
    </source>
</evidence>
<feature type="transmembrane region" description="Helical" evidence="3">
    <location>
        <begin position="20"/>
        <end position="38"/>
    </location>
</feature>
<comment type="catalytic activity">
    <reaction evidence="2">
        <text>2 GTP = 3',3'-c-di-GMP + 2 diphosphate</text>
        <dbReference type="Rhea" id="RHEA:24898"/>
        <dbReference type="ChEBI" id="CHEBI:33019"/>
        <dbReference type="ChEBI" id="CHEBI:37565"/>
        <dbReference type="ChEBI" id="CHEBI:58805"/>
        <dbReference type="EC" id="2.7.7.65"/>
    </reaction>
</comment>
<dbReference type="Gene3D" id="3.30.450.20">
    <property type="entry name" value="PAS domain"/>
    <property type="match status" value="2"/>
</dbReference>
<keyword evidence="6" id="KW-1185">Reference proteome</keyword>
<protein>
    <recommendedName>
        <fullName evidence="1">diguanylate cyclase</fullName>
        <ecNumber evidence="1">2.7.7.65</ecNumber>
    </recommendedName>
</protein>
<dbReference type="CDD" id="cd12914">
    <property type="entry name" value="PDC1_DGC_like"/>
    <property type="match status" value="1"/>
</dbReference>
<dbReference type="SUPFAM" id="SSF103190">
    <property type="entry name" value="Sensory domain-like"/>
    <property type="match status" value="1"/>
</dbReference>
<dbReference type="PANTHER" id="PTHR45138">
    <property type="entry name" value="REGULATORY COMPONENTS OF SENSORY TRANSDUCTION SYSTEM"/>
    <property type="match status" value="1"/>
</dbReference>
<gene>
    <name evidence="5" type="ORF">H8L32_11520</name>
</gene>
<dbReference type="InterPro" id="IPR050469">
    <property type="entry name" value="Diguanylate_Cyclase"/>
</dbReference>